<comment type="caution">
    <text evidence="1">The sequence shown here is derived from an EMBL/GenBank/DDBJ whole genome shotgun (WGS) entry which is preliminary data.</text>
</comment>
<accession>A0AAV7UN49</accession>
<gene>
    <name evidence="1" type="ORF">NDU88_007188</name>
</gene>
<name>A0AAV7UN49_PLEWA</name>
<dbReference type="Proteomes" id="UP001066276">
    <property type="component" value="Chromosome 3_1"/>
</dbReference>
<keyword evidence="2" id="KW-1185">Reference proteome</keyword>
<dbReference type="AlphaFoldDB" id="A0AAV7UN49"/>
<protein>
    <submittedName>
        <fullName evidence="1">Uncharacterized protein</fullName>
    </submittedName>
</protein>
<dbReference type="EMBL" id="JANPWB010000005">
    <property type="protein sequence ID" value="KAJ1190450.1"/>
    <property type="molecule type" value="Genomic_DNA"/>
</dbReference>
<organism evidence="1 2">
    <name type="scientific">Pleurodeles waltl</name>
    <name type="common">Iberian ribbed newt</name>
    <dbReference type="NCBI Taxonomy" id="8319"/>
    <lineage>
        <taxon>Eukaryota</taxon>
        <taxon>Metazoa</taxon>
        <taxon>Chordata</taxon>
        <taxon>Craniata</taxon>
        <taxon>Vertebrata</taxon>
        <taxon>Euteleostomi</taxon>
        <taxon>Amphibia</taxon>
        <taxon>Batrachia</taxon>
        <taxon>Caudata</taxon>
        <taxon>Salamandroidea</taxon>
        <taxon>Salamandridae</taxon>
        <taxon>Pleurodelinae</taxon>
        <taxon>Pleurodeles</taxon>
    </lineage>
</organism>
<proteinExistence type="predicted"/>
<reference evidence="1" key="1">
    <citation type="journal article" date="2022" name="bioRxiv">
        <title>Sequencing and chromosome-scale assembly of the giantPleurodeles waltlgenome.</title>
        <authorList>
            <person name="Brown T."/>
            <person name="Elewa A."/>
            <person name="Iarovenko S."/>
            <person name="Subramanian E."/>
            <person name="Araus A.J."/>
            <person name="Petzold A."/>
            <person name="Susuki M."/>
            <person name="Suzuki K.-i.T."/>
            <person name="Hayashi T."/>
            <person name="Toyoda A."/>
            <person name="Oliveira C."/>
            <person name="Osipova E."/>
            <person name="Leigh N.D."/>
            <person name="Simon A."/>
            <person name="Yun M.H."/>
        </authorList>
    </citation>
    <scope>NUCLEOTIDE SEQUENCE</scope>
    <source>
        <strain evidence="1">20211129_DDA</strain>
        <tissue evidence="1">Liver</tissue>
    </source>
</reference>
<evidence type="ECO:0000313" key="1">
    <source>
        <dbReference type="EMBL" id="KAJ1190450.1"/>
    </source>
</evidence>
<evidence type="ECO:0000313" key="2">
    <source>
        <dbReference type="Proteomes" id="UP001066276"/>
    </source>
</evidence>
<sequence length="73" mass="8673">MSVGGGKAREAERARGGWLCSRRLLVGFIVYDWKENKERYTLTQLPRFFYSCHYKWRRGSQFLIWPTSVAQRA</sequence>